<sequence length="286" mass="31489">MSASDARAASGPAPLAPGDDEAGFAALTEKIARDRDFACGSYKEKCLRRRIAVRMRARGVHSYREYIGLLDHDPAEYGPLIDALTINVTKLFRNWETYDAIARQVVPALWALPAPALRAWSAGCASGEEPYSIAALFHRHAELRGEGARAGRVRVLGTDIDRASLDAAAEGAYEPASFADTPPELRARYFTGESPARVVPELRALVAFERRDLLREPPPAGGLHLLACRNVIIYFDRPTQEALFERFHAALLPGAFLVLGKVETLLGRTRGLFAPVNARERIFRRL</sequence>
<dbReference type="Pfam" id="PF01739">
    <property type="entry name" value="CheR"/>
    <property type="match status" value="1"/>
</dbReference>
<dbReference type="SMART" id="SM00138">
    <property type="entry name" value="MeTrc"/>
    <property type="match status" value="1"/>
</dbReference>
<dbReference type="GO" id="GO:0008983">
    <property type="term" value="F:protein-glutamate O-methyltransferase activity"/>
    <property type="evidence" value="ECO:0007669"/>
    <property type="project" value="UniProtKB-EC"/>
</dbReference>
<dbReference type="InterPro" id="IPR050903">
    <property type="entry name" value="Bact_Chemotaxis_MeTrfase"/>
</dbReference>
<dbReference type="Gene3D" id="1.10.155.10">
    <property type="entry name" value="Chemotaxis receptor methyltransferase CheR, N-terminal domain"/>
    <property type="match status" value="1"/>
</dbReference>
<dbReference type="InterPro" id="IPR000780">
    <property type="entry name" value="CheR_MeTrfase"/>
</dbReference>
<evidence type="ECO:0000256" key="5">
    <source>
        <dbReference type="ARBA" id="ARBA00022691"/>
    </source>
</evidence>
<accession>A0A6J4LWI7</accession>
<reference evidence="7" key="1">
    <citation type="submission" date="2020-02" db="EMBL/GenBank/DDBJ databases">
        <authorList>
            <person name="Meier V. D."/>
        </authorList>
    </citation>
    <scope>NUCLEOTIDE SEQUENCE</scope>
    <source>
        <strain evidence="7">AVDCRST_MAG11</strain>
    </source>
</reference>
<evidence type="ECO:0000256" key="1">
    <source>
        <dbReference type="ARBA" id="ARBA00001541"/>
    </source>
</evidence>
<keyword evidence="5" id="KW-0949">S-adenosyl-L-methionine</keyword>
<keyword evidence="4 7" id="KW-0808">Transferase</keyword>
<dbReference type="PROSITE" id="PS50123">
    <property type="entry name" value="CHER"/>
    <property type="match status" value="1"/>
</dbReference>
<dbReference type="Gene3D" id="3.40.50.150">
    <property type="entry name" value="Vaccinia Virus protein VP39"/>
    <property type="match status" value="1"/>
</dbReference>
<feature type="domain" description="CheR-type methyltransferase" evidence="6">
    <location>
        <begin position="41"/>
        <end position="286"/>
    </location>
</feature>
<comment type="catalytic activity">
    <reaction evidence="1">
        <text>L-glutamyl-[protein] + S-adenosyl-L-methionine = [protein]-L-glutamate 5-O-methyl ester + S-adenosyl-L-homocysteine</text>
        <dbReference type="Rhea" id="RHEA:24452"/>
        <dbReference type="Rhea" id="RHEA-COMP:10208"/>
        <dbReference type="Rhea" id="RHEA-COMP:10311"/>
        <dbReference type="ChEBI" id="CHEBI:29973"/>
        <dbReference type="ChEBI" id="CHEBI:57856"/>
        <dbReference type="ChEBI" id="CHEBI:59789"/>
        <dbReference type="ChEBI" id="CHEBI:82795"/>
        <dbReference type="EC" id="2.1.1.80"/>
    </reaction>
</comment>
<keyword evidence="3 7" id="KW-0489">Methyltransferase</keyword>
<dbReference type="InterPro" id="IPR022642">
    <property type="entry name" value="CheR_C"/>
</dbReference>
<dbReference type="EC" id="2.1.1.80" evidence="2"/>
<evidence type="ECO:0000256" key="3">
    <source>
        <dbReference type="ARBA" id="ARBA00022603"/>
    </source>
</evidence>
<dbReference type="PRINTS" id="PR00996">
    <property type="entry name" value="CHERMTFRASE"/>
</dbReference>
<dbReference type="SUPFAM" id="SSF53335">
    <property type="entry name" value="S-adenosyl-L-methionine-dependent methyltransferases"/>
    <property type="match status" value="1"/>
</dbReference>
<dbReference type="PANTHER" id="PTHR24422:SF10">
    <property type="entry name" value="CHEMOTAXIS PROTEIN METHYLTRANSFERASE 2"/>
    <property type="match status" value="1"/>
</dbReference>
<name>A0A6J4LWI7_9BACT</name>
<proteinExistence type="predicted"/>
<organism evidence="7">
    <name type="scientific">uncultured Gemmatimonadaceae bacterium</name>
    <dbReference type="NCBI Taxonomy" id="246130"/>
    <lineage>
        <taxon>Bacteria</taxon>
        <taxon>Pseudomonadati</taxon>
        <taxon>Gemmatimonadota</taxon>
        <taxon>Gemmatimonadia</taxon>
        <taxon>Gemmatimonadales</taxon>
        <taxon>Gemmatimonadaceae</taxon>
        <taxon>environmental samples</taxon>
    </lineage>
</organism>
<evidence type="ECO:0000259" key="6">
    <source>
        <dbReference type="PROSITE" id="PS50123"/>
    </source>
</evidence>
<evidence type="ECO:0000313" key="7">
    <source>
        <dbReference type="EMBL" id="CAA9342879.1"/>
    </source>
</evidence>
<dbReference type="AlphaFoldDB" id="A0A6J4LWI7"/>
<dbReference type="EMBL" id="CADCTU010000666">
    <property type="protein sequence ID" value="CAA9342879.1"/>
    <property type="molecule type" value="Genomic_DNA"/>
</dbReference>
<dbReference type="Pfam" id="PF03705">
    <property type="entry name" value="CheR_N"/>
    <property type="match status" value="1"/>
</dbReference>
<gene>
    <name evidence="7" type="ORF">AVDCRST_MAG11-3058</name>
</gene>
<dbReference type="InterPro" id="IPR036804">
    <property type="entry name" value="CheR_N_sf"/>
</dbReference>
<evidence type="ECO:0000256" key="4">
    <source>
        <dbReference type="ARBA" id="ARBA00022679"/>
    </source>
</evidence>
<dbReference type="PANTHER" id="PTHR24422">
    <property type="entry name" value="CHEMOTAXIS PROTEIN METHYLTRANSFERASE"/>
    <property type="match status" value="1"/>
</dbReference>
<dbReference type="InterPro" id="IPR029063">
    <property type="entry name" value="SAM-dependent_MTases_sf"/>
</dbReference>
<evidence type="ECO:0000256" key="2">
    <source>
        <dbReference type="ARBA" id="ARBA00012534"/>
    </source>
</evidence>
<dbReference type="SUPFAM" id="SSF47757">
    <property type="entry name" value="Chemotaxis receptor methyltransferase CheR, N-terminal domain"/>
    <property type="match status" value="1"/>
</dbReference>
<protein>
    <recommendedName>
        <fullName evidence="2">protein-glutamate O-methyltransferase</fullName>
        <ecNumber evidence="2">2.1.1.80</ecNumber>
    </recommendedName>
</protein>
<dbReference type="InterPro" id="IPR022641">
    <property type="entry name" value="CheR_N"/>
</dbReference>
<dbReference type="GO" id="GO:0032259">
    <property type="term" value="P:methylation"/>
    <property type="evidence" value="ECO:0007669"/>
    <property type="project" value="UniProtKB-KW"/>
</dbReference>